<dbReference type="PATRIC" id="fig|889378.3.peg.2357"/>
<dbReference type="HOGENOM" id="CLU_039483_3_1_12"/>
<proteinExistence type="inferred from homology"/>
<feature type="domain" description="ABC transmembrane type-2" evidence="7">
    <location>
        <begin position="60"/>
        <end position="286"/>
    </location>
</feature>
<keyword evidence="5" id="KW-0813">Transport</keyword>
<keyword evidence="2 5" id="KW-0812">Transmembrane</keyword>
<dbReference type="InterPro" id="IPR047817">
    <property type="entry name" value="ABC2_TM_bact-type"/>
</dbReference>
<dbReference type="Pfam" id="PF01061">
    <property type="entry name" value="ABC2_membrane"/>
    <property type="match status" value="1"/>
</dbReference>
<dbReference type="eggNOG" id="COG0842">
    <property type="taxonomic scope" value="Bacteria"/>
</dbReference>
<reference evidence="9" key="1">
    <citation type="journal article" date="2013" name="Stand. Genomic Sci.">
        <title>Complete genome sequence of the halophilic bacterium Spirochaeta africana type strain (Z-7692(T)) from the alkaline Lake Magadi in the East African Rift.</title>
        <authorList>
            <person name="Liolos K."/>
            <person name="Abt B."/>
            <person name="Scheuner C."/>
            <person name="Teshima H."/>
            <person name="Held B."/>
            <person name="Lapidus A."/>
            <person name="Nolan M."/>
            <person name="Lucas S."/>
            <person name="Deshpande S."/>
            <person name="Cheng J.F."/>
            <person name="Tapia R."/>
            <person name="Goodwin L.A."/>
            <person name="Pitluck S."/>
            <person name="Pagani I."/>
            <person name="Ivanova N."/>
            <person name="Mavromatis K."/>
            <person name="Mikhailova N."/>
            <person name="Huntemann M."/>
            <person name="Pati A."/>
            <person name="Chen A."/>
            <person name="Palaniappan K."/>
            <person name="Land M."/>
            <person name="Rohde M."/>
            <person name="Tindall B.J."/>
            <person name="Detter J.C."/>
            <person name="Goker M."/>
            <person name="Bristow J."/>
            <person name="Eisen J.A."/>
            <person name="Markowitz V."/>
            <person name="Hugenholtz P."/>
            <person name="Woyke T."/>
            <person name="Klenk H.P."/>
            <person name="Kyrpides N.C."/>
        </authorList>
    </citation>
    <scope>NUCLEOTIDE SEQUENCE</scope>
    <source>
        <strain evidence="9">ATCC 700263 / DSM 8902 / Z-7692</strain>
    </source>
</reference>
<gene>
    <name evidence="8" type="ordered locus">Spiaf_2383</name>
</gene>
<dbReference type="STRING" id="889378.Spiaf_2383"/>
<dbReference type="GO" id="GO:0043190">
    <property type="term" value="C:ATP-binding cassette (ABC) transporter complex"/>
    <property type="evidence" value="ECO:0007669"/>
    <property type="project" value="InterPro"/>
</dbReference>
<keyword evidence="3 5" id="KW-1133">Transmembrane helix</keyword>
<feature type="transmembrane region" description="Helical" evidence="5">
    <location>
        <begin position="207"/>
        <end position="226"/>
    </location>
</feature>
<keyword evidence="9" id="KW-1185">Reference proteome</keyword>
<dbReference type="InterPro" id="IPR051784">
    <property type="entry name" value="Nod_factor_ABC_transporter"/>
</dbReference>
<dbReference type="RefSeq" id="WP_014456396.1">
    <property type="nucleotide sequence ID" value="NC_017098.1"/>
</dbReference>
<dbReference type="Proteomes" id="UP000007383">
    <property type="component" value="Chromosome"/>
</dbReference>
<evidence type="ECO:0000256" key="1">
    <source>
        <dbReference type="ARBA" id="ARBA00004141"/>
    </source>
</evidence>
<feature type="region of interest" description="Disordered" evidence="6">
    <location>
        <begin position="1"/>
        <end position="25"/>
    </location>
</feature>
<protein>
    <recommendedName>
        <fullName evidence="5">Transport permease protein</fullName>
    </recommendedName>
</protein>
<dbReference type="PANTHER" id="PTHR43229:SF2">
    <property type="entry name" value="NODULATION PROTEIN J"/>
    <property type="match status" value="1"/>
</dbReference>
<name>H9ULM1_SPIAZ</name>
<dbReference type="AlphaFoldDB" id="H9ULM1"/>
<accession>H9ULM1</accession>
<dbReference type="KEGG" id="sfc:Spiaf_2383"/>
<feature type="transmembrane region" description="Helical" evidence="5">
    <location>
        <begin position="175"/>
        <end position="195"/>
    </location>
</feature>
<dbReference type="GO" id="GO:0140359">
    <property type="term" value="F:ABC-type transporter activity"/>
    <property type="evidence" value="ECO:0007669"/>
    <property type="project" value="InterPro"/>
</dbReference>
<feature type="compositionally biased region" description="Basic and acidic residues" evidence="6">
    <location>
        <begin position="7"/>
        <end position="19"/>
    </location>
</feature>
<evidence type="ECO:0000256" key="3">
    <source>
        <dbReference type="ARBA" id="ARBA00022989"/>
    </source>
</evidence>
<keyword evidence="4 5" id="KW-0472">Membrane</keyword>
<evidence type="ECO:0000256" key="2">
    <source>
        <dbReference type="ARBA" id="ARBA00022692"/>
    </source>
</evidence>
<dbReference type="PROSITE" id="PS51012">
    <property type="entry name" value="ABC_TM2"/>
    <property type="match status" value="1"/>
</dbReference>
<evidence type="ECO:0000259" key="7">
    <source>
        <dbReference type="PROSITE" id="PS51012"/>
    </source>
</evidence>
<dbReference type="PRINTS" id="PR00164">
    <property type="entry name" value="ABC2TRNSPORT"/>
</dbReference>
<dbReference type="InterPro" id="IPR000412">
    <property type="entry name" value="ABC_2_transport"/>
</dbReference>
<sequence length="289" mass="32193">MNSSSTSDRDSQHPRDRSGCTDQNAYGHQPCAQRRFPRLSQRLGGVWFRHYRVYTRNLISNGLPPFLEPLIFLVGIGLGLGQYIQQMQGIGYLEFLASGLLVTSAMYTASFECTFGTFIRLEFEKVYDGMLAAPMTYRNLLIGEILWAGTKGMFFSLAVLLVVLVFGIMDGRALLLTPLIGAATGLMFGAIGILVTSLVKNINHFNFFFTGLLSPMFFFSGVVFPIENLPKVIQPLAEVFPLTHSVRLVRAAAFGWHLDTIWWDVLYIVVVTIAASALGLRLLKPRLID</sequence>
<dbReference type="OrthoDB" id="9778589at2"/>
<feature type="transmembrane region" description="Helical" evidence="5">
    <location>
        <begin position="265"/>
        <end position="283"/>
    </location>
</feature>
<evidence type="ECO:0000256" key="4">
    <source>
        <dbReference type="ARBA" id="ARBA00023136"/>
    </source>
</evidence>
<dbReference type="EMBL" id="CP003282">
    <property type="protein sequence ID" value="AFG38414.1"/>
    <property type="molecule type" value="Genomic_DNA"/>
</dbReference>
<comment type="subcellular location">
    <subcellularLocation>
        <location evidence="5">Cell membrane</location>
        <topology evidence="5">Multi-pass membrane protein</topology>
    </subcellularLocation>
    <subcellularLocation>
        <location evidence="1">Membrane</location>
        <topology evidence="1">Multi-pass membrane protein</topology>
    </subcellularLocation>
</comment>
<evidence type="ECO:0000256" key="6">
    <source>
        <dbReference type="SAM" id="MobiDB-lite"/>
    </source>
</evidence>
<feature type="transmembrane region" description="Helical" evidence="5">
    <location>
        <begin position="66"/>
        <end position="84"/>
    </location>
</feature>
<evidence type="ECO:0000313" key="9">
    <source>
        <dbReference type="Proteomes" id="UP000007383"/>
    </source>
</evidence>
<feature type="transmembrane region" description="Helical" evidence="5">
    <location>
        <begin position="96"/>
        <end position="119"/>
    </location>
</feature>
<evidence type="ECO:0000256" key="5">
    <source>
        <dbReference type="RuleBase" id="RU361157"/>
    </source>
</evidence>
<dbReference type="InterPro" id="IPR013525">
    <property type="entry name" value="ABC2_TM"/>
</dbReference>
<organism evidence="8 9">
    <name type="scientific">Spirochaeta africana (strain ATCC 700263 / DSM 8902 / Z-7692)</name>
    <dbReference type="NCBI Taxonomy" id="889378"/>
    <lineage>
        <taxon>Bacteria</taxon>
        <taxon>Pseudomonadati</taxon>
        <taxon>Spirochaetota</taxon>
        <taxon>Spirochaetia</taxon>
        <taxon>Spirochaetales</taxon>
        <taxon>Spirochaetaceae</taxon>
        <taxon>Spirochaeta</taxon>
    </lineage>
</organism>
<comment type="similarity">
    <text evidence="5">Belongs to the ABC-2 integral membrane protein family.</text>
</comment>
<feature type="transmembrane region" description="Helical" evidence="5">
    <location>
        <begin position="140"/>
        <end position="169"/>
    </location>
</feature>
<dbReference type="PANTHER" id="PTHR43229">
    <property type="entry name" value="NODULATION PROTEIN J"/>
    <property type="match status" value="1"/>
</dbReference>
<evidence type="ECO:0000313" key="8">
    <source>
        <dbReference type="EMBL" id="AFG38414.1"/>
    </source>
</evidence>
<keyword evidence="5" id="KW-1003">Cell membrane</keyword>